<reference evidence="3" key="1">
    <citation type="submission" date="2015-01" db="EMBL/GenBank/DDBJ databases">
        <title>Flavisolibacter sp./LCS9/ whole genome sequencing.</title>
        <authorList>
            <person name="Kim M.K."/>
            <person name="Srinivasan S."/>
            <person name="Lee J.-J."/>
        </authorList>
    </citation>
    <scope>NUCLEOTIDE SEQUENCE [LARGE SCALE GENOMIC DNA]</scope>
    <source>
        <strain evidence="3">LCS9</strain>
    </source>
</reference>
<dbReference type="InterPro" id="IPR000182">
    <property type="entry name" value="GNAT_dom"/>
</dbReference>
<proteinExistence type="predicted"/>
<dbReference type="AlphaFoldDB" id="A0A172TS50"/>
<dbReference type="Proteomes" id="UP000077177">
    <property type="component" value="Chromosome"/>
</dbReference>
<dbReference type="PROSITE" id="PS51186">
    <property type="entry name" value="GNAT"/>
    <property type="match status" value="1"/>
</dbReference>
<dbReference type="Gene3D" id="3.40.630.30">
    <property type="match status" value="1"/>
</dbReference>
<reference evidence="2 3" key="2">
    <citation type="journal article" date="2016" name="Int. J. Syst. Evol. Microbiol.">
        <title>Flavisolibacter tropicus sp. nov., isolated from tropical soil.</title>
        <authorList>
            <person name="Lee J.J."/>
            <person name="Kang M.S."/>
            <person name="Kim G.S."/>
            <person name="Lee C.S."/>
            <person name="Lim S."/>
            <person name="Lee J."/>
            <person name="Roh S.H."/>
            <person name="Kang H."/>
            <person name="Ha J.M."/>
            <person name="Bae S."/>
            <person name="Jung H.Y."/>
            <person name="Kim M.K."/>
        </authorList>
    </citation>
    <scope>NUCLEOTIDE SEQUENCE [LARGE SCALE GENOMIC DNA]</scope>
    <source>
        <strain evidence="2 3">LCS9</strain>
    </source>
</reference>
<dbReference type="RefSeq" id="WP_066401962.1">
    <property type="nucleotide sequence ID" value="NZ_CP011390.1"/>
</dbReference>
<accession>A0A172TS50</accession>
<dbReference type="EMBL" id="CP011390">
    <property type="protein sequence ID" value="ANE49822.1"/>
    <property type="molecule type" value="Genomic_DNA"/>
</dbReference>
<evidence type="ECO:0000313" key="2">
    <source>
        <dbReference type="EMBL" id="ANE49822.1"/>
    </source>
</evidence>
<evidence type="ECO:0000313" key="3">
    <source>
        <dbReference type="Proteomes" id="UP000077177"/>
    </source>
</evidence>
<keyword evidence="3" id="KW-1185">Reference proteome</keyword>
<organism evidence="2 3">
    <name type="scientific">Flavisolibacter tropicus</name>
    <dbReference type="NCBI Taxonomy" id="1492898"/>
    <lineage>
        <taxon>Bacteria</taxon>
        <taxon>Pseudomonadati</taxon>
        <taxon>Bacteroidota</taxon>
        <taxon>Chitinophagia</taxon>
        <taxon>Chitinophagales</taxon>
        <taxon>Chitinophagaceae</taxon>
        <taxon>Flavisolibacter</taxon>
    </lineage>
</organism>
<dbReference type="GO" id="GO:0016747">
    <property type="term" value="F:acyltransferase activity, transferring groups other than amino-acyl groups"/>
    <property type="evidence" value="ECO:0007669"/>
    <property type="project" value="InterPro"/>
</dbReference>
<dbReference type="InterPro" id="IPR016181">
    <property type="entry name" value="Acyl_CoA_acyltransferase"/>
</dbReference>
<evidence type="ECO:0000259" key="1">
    <source>
        <dbReference type="PROSITE" id="PS51186"/>
    </source>
</evidence>
<dbReference type="STRING" id="1492898.SY85_04260"/>
<dbReference type="Pfam" id="PF13673">
    <property type="entry name" value="Acetyltransf_10"/>
    <property type="match status" value="1"/>
</dbReference>
<dbReference type="SUPFAM" id="SSF55729">
    <property type="entry name" value="Acyl-CoA N-acyltransferases (Nat)"/>
    <property type="match status" value="1"/>
</dbReference>
<protein>
    <recommendedName>
        <fullName evidence="1">N-acetyltransferase domain-containing protein</fullName>
    </recommendedName>
</protein>
<name>A0A172TS50_9BACT</name>
<dbReference type="KEGG" id="fla:SY85_04260"/>
<feature type="domain" description="N-acetyltransferase" evidence="1">
    <location>
        <begin position="1"/>
        <end position="135"/>
    </location>
</feature>
<dbReference type="CDD" id="cd04301">
    <property type="entry name" value="NAT_SF"/>
    <property type="match status" value="1"/>
</dbReference>
<gene>
    <name evidence="2" type="ORF">SY85_04260</name>
</gene>
<dbReference type="OrthoDB" id="1178186at2"/>
<sequence>MTVNEVPLSDVWQLRQEVMYPHDSIDVVKLDNDQAGIHLGLYEEGQLITVISLFLSEQKLQFRKFATRKNFQGNGFGTFLLQYVIEWAKANHYKIVWCNARVSAVDFYKQFDLKPFGETWEKNGIEYIKMQMELNHHGNNTCY</sequence>